<feature type="compositionally biased region" description="Low complexity" evidence="1">
    <location>
        <begin position="195"/>
        <end position="204"/>
    </location>
</feature>
<sequence>MSFSDGGSRTPRTCRARNGSHRGCGRTADPRRRLVQTVTAVLRPAAAPPPPLPPSPAAAAAAAAAAAGRECRRRAPRRRGGAEPGRMEREGAGGREGGERRRGVWRCRAPPTSVAARQRAANGGAGRLGPTAAPLAAQNGHCRDGGSARGARGRPSADTVGVAVATGWRGGGGGVPRGPQADPPPMWPPRPPAGRPAALPRVRR</sequence>
<evidence type="ECO:0000256" key="1">
    <source>
        <dbReference type="SAM" id="MobiDB-lite"/>
    </source>
</evidence>
<dbReference type="EMBL" id="KV918910">
    <property type="protein sequence ID" value="OSX75245.1"/>
    <property type="molecule type" value="Genomic_DNA"/>
</dbReference>
<feature type="compositionally biased region" description="Pro residues" evidence="1">
    <location>
        <begin position="181"/>
        <end position="194"/>
    </location>
</feature>
<feature type="compositionally biased region" description="Polar residues" evidence="1">
    <location>
        <begin position="1"/>
        <end position="11"/>
    </location>
</feature>
<organism evidence="2 3">
    <name type="scientific">Porphyra umbilicalis</name>
    <name type="common">Purple laver</name>
    <name type="synonym">Red alga</name>
    <dbReference type="NCBI Taxonomy" id="2786"/>
    <lineage>
        <taxon>Eukaryota</taxon>
        <taxon>Rhodophyta</taxon>
        <taxon>Bangiophyceae</taxon>
        <taxon>Bangiales</taxon>
        <taxon>Bangiaceae</taxon>
        <taxon>Porphyra</taxon>
    </lineage>
</organism>
<feature type="compositionally biased region" description="Basic residues" evidence="1">
    <location>
        <begin position="12"/>
        <end position="24"/>
    </location>
</feature>
<name>A0A1X6P3A8_PORUM</name>
<evidence type="ECO:0000313" key="3">
    <source>
        <dbReference type="Proteomes" id="UP000218209"/>
    </source>
</evidence>
<dbReference type="AlphaFoldDB" id="A0A1X6P3A8"/>
<protein>
    <submittedName>
        <fullName evidence="2">Uncharacterized protein</fullName>
    </submittedName>
</protein>
<evidence type="ECO:0000313" key="2">
    <source>
        <dbReference type="EMBL" id="OSX75245.1"/>
    </source>
</evidence>
<proteinExistence type="predicted"/>
<gene>
    <name evidence="2" type="ORF">BU14_0244s0007</name>
</gene>
<accession>A0A1X6P3A8</accession>
<feature type="compositionally biased region" description="Low complexity" evidence="1">
    <location>
        <begin position="149"/>
        <end position="167"/>
    </location>
</feature>
<dbReference type="Proteomes" id="UP000218209">
    <property type="component" value="Unassembled WGS sequence"/>
</dbReference>
<feature type="region of interest" description="Disordered" evidence="1">
    <location>
        <begin position="1"/>
        <end position="204"/>
    </location>
</feature>
<feature type="compositionally biased region" description="Pro residues" evidence="1">
    <location>
        <begin position="46"/>
        <end position="56"/>
    </location>
</feature>
<feature type="compositionally biased region" description="Basic and acidic residues" evidence="1">
    <location>
        <begin position="85"/>
        <end position="102"/>
    </location>
</feature>
<reference evidence="2 3" key="1">
    <citation type="submission" date="2017-03" db="EMBL/GenBank/DDBJ databases">
        <title>WGS assembly of Porphyra umbilicalis.</title>
        <authorList>
            <person name="Brawley S.H."/>
            <person name="Blouin N.A."/>
            <person name="Ficko-Blean E."/>
            <person name="Wheeler G.L."/>
            <person name="Lohr M."/>
            <person name="Goodson H.V."/>
            <person name="Jenkins J.W."/>
            <person name="Blaby-Haas C.E."/>
            <person name="Helliwell K.E."/>
            <person name="Chan C."/>
            <person name="Marriage T."/>
            <person name="Bhattacharya D."/>
            <person name="Klein A.S."/>
            <person name="Badis Y."/>
            <person name="Brodie J."/>
            <person name="Cao Y."/>
            <person name="Collen J."/>
            <person name="Dittami S.M."/>
            <person name="Gachon C.M."/>
            <person name="Green B.R."/>
            <person name="Karpowicz S."/>
            <person name="Kim J.W."/>
            <person name="Kudahl U."/>
            <person name="Lin S."/>
            <person name="Michel G."/>
            <person name="Mittag M."/>
            <person name="Olson B.J."/>
            <person name="Pangilinan J."/>
            <person name="Peng Y."/>
            <person name="Qiu H."/>
            <person name="Shu S."/>
            <person name="Singer J.T."/>
            <person name="Smith A.G."/>
            <person name="Sprecher B.N."/>
            <person name="Wagner V."/>
            <person name="Wang W."/>
            <person name="Wang Z.-Y."/>
            <person name="Yan J."/>
            <person name="Yarish C."/>
            <person name="Zoeuner-Riek S."/>
            <person name="Zhuang Y."/>
            <person name="Zou Y."/>
            <person name="Lindquist E.A."/>
            <person name="Grimwood J."/>
            <person name="Barry K."/>
            <person name="Rokhsar D.S."/>
            <person name="Schmutz J."/>
            <person name="Stiller J.W."/>
            <person name="Grossman A.R."/>
            <person name="Prochnik S.E."/>
        </authorList>
    </citation>
    <scope>NUCLEOTIDE SEQUENCE [LARGE SCALE GENOMIC DNA]</scope>
    <source>
        <strain evidence="2">4086291</strain>
    </source>
</reference>
<keyword evidence="3" id="KW-1185">Reference proteome</keyword>
<feature type="compositionally biased region" description="Low complexity" evidence="1">
    <location>
        <begin position="57"/>
        <end position="68"/>
    </location>
</feature>